<dbReference type="Gene3D" id="2.130.10.10">
    <property type="entry name" value="YVTN repeat-like/Quinoprotein amine dehydrogenase"/>
    <property type="match status" value="2"/>
</dbReference>
<feature type="non-terminal residue" evidence="1">
    <location>
        <position position="360"/>
    </location>
</feature>
<comment type="caution">
    <text evidence="1">The sequence shown here is derived from an EMBL/GenBank/DDBJ whole genome shotgun (WGS) entry which is preliminary data.</text>
</comment>
<dbReference type="EMBL" id="JEMB01000393">
    <property type="protein sequence ID" value="KYF97474.1"/>
    <property type="molecule type" value="Genomic_DNA"/>
</dbReference>
<sequence>FPAAGQIATHPSDPSRLIVRATYGLLSSQDGGERWRWICEPVVGFGDNEDPMLAFLADGTIIAGVFDGLSASKNGGCDWSFAPGDLLDRYVIDLSADRADPSRAVLVVSTGLRSGRFLTQLWETRDNADTWTKAGVDLPEDFLAHTVDAAPSRRERVYVSGRFGAPDYAGALQRTDDRGETWERLNIPESDDTRLPYLGAIDPADPDTVYVRLDGEPSDALLVTRDGGQTFTTIFEGQGNLLGFALSPDGASVIVGGPQDGIWRASTSSLEFEKISDVGARCLTWTAEGVFACGDEFTDGFTVGRSSDEGESFTALMHLDGLCGPLECAPESGVASTCTDLWGATKLTIGSQQCDGGAGT</sequence>
<protein>
    <recommendedName>
        <fullName evidence="3">Sortilin N-terminal domain-containing protein</fullName>
    </recommendedName>
</protein>
<dbReference type="Proteomes" id="UP000075635">
    <property type="component" value="Unassembled WGS sequence"/>
</dbReference>
<dbReference type="AlphaFoldDB" id="A0A150SYF3"/>
<organism evidence="1 2">
    <name type="scientific">Sorangium cellulosum</name>
    <name type="common">Polyangium cellulosum</name>
    <dbReference type="NCBI Taxonomy" id="56"/>
    <lineage>
        <taxon>Bacteria</taxon>
        <taxon>Pseudomonadati</taxon>
        <taxon>Myxococcota</taxon>
        <taxon>Polyangia</taxon>
        <taxon>Polyangiales</taxon>
        <taxon>Polyangiaceae</taxon>
        <taxon>Sorangium</taxon>
    </lineage>
</organism>
<dbReference type="InterPro" id="IPR015943">
    <property type="entry name" value="WD40/YVTN_repeat-like_dom_sf"/>
</dbReference>
<proteinExistence type="predicted"/>
<evidence type="ECO:0000313" key="2">
    <source>
        <dbReference type="Proteomes" id="UP000075635"/>
    </source>
</evidence>
<evidence type="ECO:0008006" key="3">
    <source>
        <dbReference type="Google" id="ProtNLM"/>
    </source>
</evidence>
<feature type="non-terminal residue" evidence="1">
    <location>
        <position position="1"/>
    </location>
</feature>
<gene>
    <name evidence="1" type="ORF">BE17_39395</name>
</gene>
<dbReference type="SUPFAM" id="SSF110296">
    <property type="entry name" value="Oligoxyloglucan reducing end-specific cellobiohydrolase"/>
    <property type="match status" value="1"/>
</dbReference>
<name>A0A150SYF3_SORCE</name>
<accession>A0A150SYF3</accession>
<evidence type="ECO:0000313" key="1">
    <source>
        <dbReference type="EMBL" id="KYF97474.1"/>
    </source>
</evidence>
<reference evidence="1 2" key="1">
    <citation type="submission" date="2014-02" db="EMBL/GenBank/DDBJ databases">
        <title>The small core and large imbalanced accessory genome model reveals a collaborative survival strategy of Sorangium cellulosum strains in nature.</title>
        <authorList>
            <person name="Han K."/>
            <person name="Peng R."/>
            <person name="Blom J."/>
            <person name="Li Y.-Z."/>
        </authorList>
    </citation>
    <scope>NUCLEOTIDE SEQUENCE [LARGE SCALE GENOMIC DNA]</scope>
    <source>
        <strain evidence="1 2">So0011-07</strain>
    </source>
</reference>